<name>R7W826_AEGTA</name>
<dbReference type="SUPFAM" id="SSF81383">
    <property type="entry name" value="F-box domain"/>
    <property type="match status" value="1"/>
</dbReference>
<protein>
    <submittedName>
        <fullName evidence="1">Uncharacterized protein</fullName>
    </submittedName>
</protein>
<proteinExistence type="predicted"/>
<dbReference type="AlphaFoldDB" id="R7W826"/>
<dbReference type="PANTHER" id="PTHR31639">
    <property type="entry name" value="F-BOX PROTEIN-LIKE"/>
    <property type="match status" value="1"/>
</dbReference>
<accession>R7W826</accession>
<dbReference type="EnsemblPlants" id="EMT13624">
    <property type="protein sequence ID" value="EMT13624"/>
    <property type="gene ID" value="F775_21981"/>
</dbReference>
<evidence type="ECO:0000313" key="1">
    <source>
        <dbReference type="EnsemblPlants" id="EMT13624"/>
    </source>
</evidence>
<dbReference type="PANTHER" id="PTHR31639:SF266">
    <property type="entry name" value="OS02G0537200 PROTEIN"/>
    <property type="match status" value="1"/>
</dbReference>
<organism evidence="1">
    <name type="scientific">Aegilops tauschii</name>
    <name type="common">Tausch's goatgrass</name>
    <name type="synonym">Aegilops squarrosa</name>
    <dbReference type="NCBI Taxonomy" id="37682"/>
    <lineage>
        <taxon>Eukaryota</taxon>
        <taxon>Viridiplantae</taxon>
        <taxon>Streptophyta</taxon>
        <taxon>Embryophyta</taxon>
        <taxon>Tracheophyta</taxon>
        <taxon>Spermatophyta</taxon>
        <taxon>Magnoliopsida</taxon>
        <taxon>Liliopsida</taxon>
        <taxon>Poales</taxon>
        <taxon>Poaceae</taxon>
        <taxon>BOP clade</taxon>
        <taxon>Pooideae</taxon>
        <taxon>Triticodae</taxon>
        <taxon>Triticeae</taxon>
        <taxon>Triticinae</taxon>
        <taxon>Aegilops</taxon>
    </lineage>
</organism>
<sequence length="201" mass="22661">MIGNVQDPTKWAASSPPLFGAPVAIERKHRRATSKTNKLHRTMSACKKARVESSMSTAKRTGEATFVVTSDRLSSLFPNIKGNVMSRSNAREAVRTSTLSSTWRDAWTNMPKISLRDRNFMGTRFITLADMLLALHMGTITEFDISGSKSYQDEFARWMLMMSRRLPRDIQSLFSFCTTLPDLVLTSFEGINHSSLKCEQN</sequence>
<dbReference type="InterPro" id="IPR036047">
    <property type="entry name" value="F-box-like_dom_sf"/>
</dbReference>
<reference evidence="1" key="1">
    <citation type="submission" date="2015-06" db="UniProtKB">
        <authorList>
            <consortium name="EnsemblPlants"/>
        </authorList>
    </citation>
    <scope>IDENTIFICATION</scope>
</reference>